<dbReference type="SUPFAM" id="SSF53756">
    <property type="entry name" value="UDP-Glycosyltransferase/glycogen phosphorylase"/>
    <property type="match status" value="1"/>
</dbReference>
<dbReference type="Gene3D" id="3.40.50.2000">
    <property type="entry name" value="Glycogen Phosphorylase B"/>
    <property type="match status" value="1"/>
</dbReference>
<reference evidence="1 2" key="1">
    <citation type="journal article" date="2016" name="Nat. Commun.">
        <title>Thousands of microbial genomes shed light on interconnected biogeochemical processes in an aquifer system.</title>
        <authorList>
            <person name="Anantharaman K."/>
            <person name="Brown C.T."/>
            <person name="Hug L.A."/>
            <person name="Sharon I."/>
            <person name="Castelle C.J."/>
            <person name="Probst A.J."/>
            <person name="Thomas B.C."/>
            <person name="Singh A."/>
            <person name="Wilkins M.J."/>
            <person name="Karaoz U."/>
            <person name="Brodie E.L."/>
            <person name="Williams K.H."/>
            <person name="Hubbard S.S."/>
            <person name="Banfield J.F."/>
        </authorList>
    </citation>
    <scope>NUCLEOTIDE SEQUENCE [LARGE SCALE GENOMIC DNA]</scope>
</reference>
<name>A0A1F6BCS7_9BACT</name>
<dbReference type="PANTHER" id="PTHR12526">
    <property type="entry name" value="GLYCOSYLTRANSFERASE"/>
    <property type="match status" value="1"/>
</dbReference>
<organism evidence="1 2">
    <name type="scientific">Candidatus Gottesmanbacteria bacterium RIFCSPLOWO2_01_FULL_42_22</name>
    <dbReference type="NCBI Taxonomy" id="1798391"/>
    <lineage>
        <taxon>Bacteria</taxon>
        <taxon>Candidatus Gottesmaniibacteriota</taxon>
    </lineage>
</organism>
<dbReference type="CDD" id="cd03801">
    <property type="entry name" value="GT4_PimA-like"/>
    <property type="match status" value="1"/>
</dbReference>
<comment type="caution">
    <text evidence="1">The sequence shown here is derived from an EMBL/GenBank/DDBJ whole genome shotgun (WGS) entry which is preliminary data.</text>
</comment>
<evidence type="ECO:0000313" key="1">
    <source>
        <dbReference type="EMBL" id="OGG34700.1"/>
    </source>
</evidence>
<dbReference type="Pfam" id="PF13692">
    <property type="entry name" value="Glyco_trans_1_4"/>
    <property type="match status" value="1"/>
</dbReference>
<accession>A0A1F6BCS7</accession>
<dbReference type="EMBL" id="MFJU01000030">
    <property type="protein sequence ID" value="OGG34700.1"/>
    <property type="molecule type" value="Genomic_DNA"/>
</dbReference>
<dbReference type="Proteomes" id="UP000176228">
    <property type="component" value="Unassembled WGS sequence"/>
</dbReference>
<evidence type="ECO:0000313" key="2">
    <source>
        <dbReference type="Proteomes" id="UP000176228"/>
    </source>
</evidence>
<dbReference type="AlphaFoldDB" id="A0A1F6BCS7"/>
<sequence>MNKSFFHDKKILVATFSPWINGRRLPTNGSFEPLRDFFKTRVKKLVMIDQVMPGSETVMPKIEIYRKDQKPQTVSSGPGLYLLYPLLKFKNTVDTHIIFKIRDFFSVVDWCLRDRSSYDYFIGLESVNALAGLLMKKLGLIRNVIYYISDYAPDRYRKKWFNRLYLSLDRFCAVHADFIWDVSRAMQPARIKAGLNKEKSTQVIHVPNGLFPDQLGILPAGKILPFSLVYFGTLGEINGVDLVLEAMPLILKKYPQAIFHVIGGPDIEIRRLKKKTAELKLSKKVKFYGFIEDNSEVSAILRKIKVSVIPYPDIPGSPRLYADANKIRAYAGAGLPIVTTHVPPLGRIAAGRGAAILVKDKAENIAAAVIQIFADNRLYSKLRKASIDFARGCLWENSFDRAFAEMMKINKNSWL</sequence>
<proteinExistence type="predicted"/>
<evidence type="ECO:0008006" key="3">
    <source>
        <dbReference type="Google" id="ProtNLM"/>
    </source>
</evidence>
<gene>
    <name evidence="1" type="ORF">A2968_02810</name>
</gene>
<dbReference type="STRING" id="1798391.A2968_02810"/>
<protein>
    <recommendedName>
        <fullName evidence="3">Glycosyl transferase family 1 domain-containing protein</fullName>
    </recommendedName>
</protein>